<reference evidence="2 3" key="1">
    <citation type="submission" date="2018-11" db="EMBL/GenBank/DDBJ databases">
        <title>Genome sequence of Apiotrichum porosum DSM 27194.</title>
        <authorList>
            <person name="Aliyu H."/>
            <person name="Gorte O."/>
            <person name="Ochsenreither K."/>
        </authorList>
    </citation>
    <scope>NUCLEOTIDE SEQUENCE [LARGE SCALE GENOMIC DNA]</scope>
    <source>
        <strain evidence="2 3">DSM 27194</strain>
    </source>
</reference>
<feature type="region of interest" description="Disordered" evidence="1">
    <location>
        <begin position="1"/>
        <end position="23"/>
    </location>
</feature>
<sequence length="166" mass="18399">MGGDQSPFDVNDTLDCTSEATRSRPDPWADYRVIKANEIALNLVSQGMSKTMDQAGYSLTLLKSLYALHEYSHAAREQHRRPPVARHVLLPRANTSQLPESKNSLYPGAGWAIPIRQQRTVNTDHQMWWCCVSPGVLCANVTSSPPAEGTAPQEPDRNGQLDDPCR</sequence>
<feature type="region of interest" description="Disordered" evidence="1">
    <location>
        <begin position="143"/>
        <end position="166"/>
    </location>
</feature>
<protein>
    <submittedName>
        <fullName evidence="2">Uncharacterized protein</fullName>
    </submittedName>
</protein>
<evidence type="ECO:0000313" key="3">
    <source>
        <dbReference type="Proteomes" id="UP000279236"/>
    </source>
</evidence>
<dbReference type="EMBL" id="RSCE01000004">
    <property type="protein sequence ID" value="RSH83518.1"/>
    <property type="molecule type" value="Genomic_DNA"/>
</dbReference>
<evidence type="ECO:0000313" key="2">
    <source>
        <dbReference type="EMBL" id="RSH83518.1"/>
    </source>
</evidence>
<evidence type="ECO:0000256" key="1">
    <source>
        <dbReference type="SAM" id="MobiDB-lite"/>
    </source>
</evidence>
<comment type="caution">
    <text evidence="2">The sequence shown here is derived from an EMBL/GenBank/DDBJ whole genome shotgun (WGS) entry which is preliminary data.</text>
</comment>
<gene>
    <name evidence="2" type="ORF">EHS24_007205</name>
</gene>
<dbReference type="RefSeq" id="XP_028477470.1">
    <property type="nucleotide sequence ID" value="XM_028622578.1"/>
</dbReference>
<organism evidence="2 3">
    <name type="scientific">Apiotrichum porosum</name>
    <dbReference type="NCBI Taxonomy" id="105984"/>
    <lineage>
        <taxon>Eukaryota</taxon>
        <taxon>Fungi</taxon>
        <taxon>Dikarya</taxon>
        <taxon>Basidiomycota</taxon>
        <taxon>Agaricomycotina</taxon>
        <taxon>Tremellomycetes</taxon>
        <taxon>Trichosporonales</taxon>
        <taxon>Trichosporonaceae</taxon>
        <taxon>Apiotrichum</taxon>
    </lineage>
</organism>
<proteinExistence type="predicted"/>
<name>A0A427XXB1_9TREE</name>
<feature type="compositionally biased region" description="Basic and acidic residues" evidence="1">
    <location>
        <begin position="154"/>
        <end position="166"/>
    </location>
</feature>
<keyword evidence="3" id="KW-1185">Reference proteome</keyword>
<accession>A0A427XXB1</accession>
<dbReference type="AlphaFoldDB" id="A0A427XXB1"/>
<dbReference type="Proteomes" id="UP000279236">
    <property type="component" value="Unassembled WGS sequence"/>
</dbReference>
<dbReference type="GeneID" id="39591748"/>